<feature type="domain" description="Aminotransferase class I/classII large" evidence="6">
    <location>
        <begin position="47"/>
        <end position="380"/>
    </location>
</feature>
<dbReference type="EMBL" id="GG672055">
    <property type="protein sequence ID" value="EER17540.1"/>
    <property type="molecule type" value="Genomic_DNA"/>
</dbReference>
<dbReference type="SUPFAM" id="SSF53383">
    <property type="entry name" value="PLP-dependent transferases"/>
    <property type="match status" value="1"/>
</dbReference>
<dbReference type="PANTHER" id="PTHR43144">
    <property type="entry name" value="AMINOTRANSFERASE"/>
    <property type="match status" value="1"/>
</dbReference>
<dbReference type="Proteomes" id="UP000007800">
    <property type="component" value="Unassembled WGS sequence"/>
</dbReference>
<dbReference type="InterPro" id="IPR019942">
    <property type="entry name" value="DapL/ALD1"/>
</dbReference>
<dbReference type="GeneID" id="9062878"/>
<comment type="cofactor">
    <cofactor evidence="1">
        <name>pyridoxal 5'-phosphate</name>
        <dbReference type="ChEBI" id="CHEBI:597326"/>
    </cofactor>
</comment>
<dbReference type="OMA" id="SKTFNMT"/>
<evidence type="ECO:0000256" key="1">
    <source>
        <dbReference type="ARBA" id="ARBA00001933"/>
    </source>
</evidence>
<dbReference type="CDD" id="cd00609">
    <property type="entry name" value="AAT_like"/>
    <property type="match status" value="1"/>
</dbReference>
<sequence length="452" mass="49835">MVSDTGLKITRRASTARMPSGGYLFAVVKDKVQEYITSDNGRDSRRIISLGKGDTPLPLPPVLADSMAEFSRNMQTPAGFVGYDSQYEPILRQLISDKYYGSRCRVGVHEIFCNDGSKPDIGRLQLLFDPSMRVAVQDPAYPVYADSAVLSGRVSGEMESQGHYEDIVYMPCTVENDFFPDLTLTLGTDGHAGADIIYYCNPNNPTGVSTGRDQLEELVRFAVKHGKLIIYDAAYGSYISPSSDVPRSIYEIEGARKCCIETNSFSKLASFTGVRLGWTVVPEDLRFTDGTPFLTDWRRISTTVFQGASALSVAGGIAVLNNLSVVMERVEYYMANMKMIRETLAKCAIPCYGGVDAPFVFAKFGGNSWTAFDKLLRDCQEKAFCGYLVTARQMISRKHVNDCVFASSEYTGRNSGLALLVVGFPNVIDEVVPDVHHAPWYRVLLPSTRGNA</sequence>
<dbReference type="RefSeq" id="XP_002785744.1">
    <property type="nucleotide sequence ID" value="XM_002785698.1"/>
</dbReference>
<reference evidence="7 8" key="1">
    <citation type="submission" date="2008-07" db="EMBL/GenBank/DDBJ databases">
        <authorList>
            <person name="El-Sayed N."/>
            <person name="Caler E."/>
            <person name="Inman J."/>
            <person name="Amedeo P."/>
            <person name="Hass B."/>
            <person name="Wortman J."/>
        </authorList>
    </citation>
    <scope>NUCLEOTIDE SEQUENCE [LARGE SCALE GENOMIC DNA]</scope>
    <source>
        <strain evidence="8">ATCC 50983 / TXsc</strain>
    </source>
</reference>
<evidence type="ECO:0000256" key="2">
    <source>
        <dbReference type="ARBA" id="ARBA00022576"/>
    </source>
</evidence>
<keyword evidence="3" id="KW-0808">Transferase</keyword>
<dbReference type="InterPro" id="IPR004839">
    <property type="entry name" value="Aminotransferase_I/II_large"/>
</dbReference>
<proteinExistence type="inferred from homology"/>
<dbReference type="GO" id="GO:0009862">
    <property type="term" value="P:systemic acquired resistance, salicylic acid mediated signaling pathway"/>
    <property type="evidence" value="ECO:0007669"/>
    <property type="project" value="UniProtKB-ARBA"/>
</dbReference>
<name>C5KDA7_PERM5</name>
<evidence type="ECO:0000256" key="4">
    <source>
        <dbReference type="ARBA" id="ARBA00022898"/>
    </source>
</evidence>
<evidence type="ECO:0000313" key="8">
    <source>
        <dbReference type="Proteomes" id="UP000007800"/>
    </source>
</evidence>
<dbReference type="InterPro" id="IPR015422">
    <property type="entry name" value="PyrdxlP-dep_Trfase_small"/>
</dbReference>
<gene>
    <name evidence="7" type="ORF">Pmar_PMAR008102</name>
</gene>
<dbReference type="GO" id="GO:0008483">
    <property type="term" value="F:transaminase activity"/>
    <property type="evidence" value="ECO:0007669"/>
    <property type="project" value="UniProtKB-KW"/>
</dbReference>
<comment type="similarity">
    <text evidence="5">Belongs to the class-I pyridoxal-phosphate-dependent aminotransferase family. LL-diaminopimelate aminotransferase subfamily.</text>
</comment>
<dbReference type="Gene3D" id="3.40.640.10">
    <property type="entry name" value="Type I PLP-dependent aspartate aminotransferase-like (Major domain)"/>
    <property type="match status" value="1"/>
</dbReference>
<keyword evidence="8" id="KW-1185">Reference proteome</keyword>
<dbReference type="InterPro" id="IPR015421">
    <property type="entry name" value="PyrdxlP-dep_Trfase_major"/>
</dbReference>
<dbReference type="AlphaFoldDB" id="C5KDA7"/>
<keyword evidence="4" id="KW-0663">Pyridoxal phosphate</keyword>
<keyword evidence="2" id="KW-0032">Aminotransferase</keyword>
<dbReference type="InParanoid" id="C5KDA7"/>
<evidence type="ECO:0000259" key="6">
    <source>
        <dbReference type="Pfam" id="PF00155"/>
    </source>
</evidence>
<organism evidence="8">
    <name type="scientific">Perkinsus marinus (strain ATCC 50983 / TXsc)</name>
    <dbReference type="NCBI Taxonomy" id="423536"/>
    <lineage>
        <taxon>Eukaryota</taxon>
        <taxon>Sar</taxon>
        <taxon>Alveolata</taxon>
        <taxon>Perkinsozoa</taxon>
        <taxon>Perkinsea</taxon>
        <taxon>Perkinsida</taxon>
        <taxon>Perkinsidae</taxon>
        <taxon>Perkinsus</taxon>
    </lineage>
</organism>
<dbReference type="OrthoDB" id="7042322at2759"/>
<accession>C5KDA7</accession>
<dbReference type="InterPro" id="IPR015424">
    <property type="entry name" value="PyrdxlP-dep_Trfase"/>
</dbReference>
<evidence type="ECO:0000256" key="3">
    <source>
        <dbReference type="ARBA" id="ARBA00022679"/>
    </source>
</evidence>
<dbReference type="Pfam" id="PF00155">
    <property type="entry name" value="Aminotran_1_2"/>
    <property type="match status" value="1"/>
</dbReference>
<evidence type="ECO:0000313" key="7">
    <source>
        <dbReference type="EMBL" id="EER17540.1"/>
    </source>
</evidence>
<evidence type="ECO:0000256" key="5">
    <source>
        <dbReference type="ARBA" id="ARBA00061511"/>
    </source>
</evidence>
<dbReference type="FunFam" id="3.40.640.10:FF:000099">
    <property type="entry name" value="LL-diaminopimelate aminotransferase, chloroplastic"/>
    <property type="match status" value="1"/>
</dbReference>
<protein>
    <submittedName>
        <fullName evidence="7">Transaminase mtnE, putative</fullName>
    </submittedName>
</protein>
<dbReference type="GO" id="GO:0030170">
    <property type="term" value="F:pyridoxal phosphate binding"/>
    <property type="evidence" value="ECO:0007669"/>
    <property type="project" value="InterPro"/>
</dbReference>
<dbReference type="Gene3D" id="3.90.1150.10">
    <property type="entry name" value="Aspartate Aminotransferase, domain 1"/>
    <property type="match status" value="1"/>
</dbReference>